<dbReference type="EMBL" id="JAGHQM010000714">
    <property type="protein sequence ID" value="KAH0558874.1"/>
    <property type="molecule type" value="Genomic_DNA"/>
</dbReference>
<dbReference type="InterPro" id="IPR056125">
    <property type="entry name" value="DUF7708"/>
</dbReference>
<evidence type="ECO:0000313" key="4">
    <source>
        <dbReference type="EMBL" id="KAH0558874.1"/>
    </source>
</evidence>
<organism evidence="4 5">
    <name type="scientific">Trichoglossum hirsutum</name>
    <dbReference type="NCBI Taxonomy" id="265104"/>
    <lineage>
        <taxon>Eukaryota</taxon>
        <taxon>Fungi</taxon>
        <taxon>Dikarya</taxon>
        <taxon>Ascomycota</taxon>
        <taxon>Pezizomycotina</taxon>
        <taxon>Geoglossomycetes</taxon>
        <taxon>Geoglossales</taxon>
        <taxon>Geoglossaceae</taxon>
        <taxon>Trichoglossum</taxon>
    </lineage>
</organism>
<gene>
    <name evidence="4" type="ORF">GP486_004493</name>
</gene>
<dbReference type="Pfam" id="PF24809">
    <property type="entry name" value="DUF7708"/>
    <property type="match status" value="1"/>
</dbReference>
<dbReference type="PANTHER" id="PTHR40619:SF3">
    <property type="entry name" value="FUNGAL STAND N-TERMINAL GOODBYE DOMAIN-CONTAINING PROTEIN"/>
    <property type="match status" value="1"/>
</dbReference>
<protein>
    <submittedName>
        <fullName evidence="4">Uncharacterized protein</fullName>
    </submittedName>
</protein>
<accession>A0A9P8LBA0</accession>
<proteinExistence type="predicted"/>
<sequence length="658" mass="73956">MSGNNGSRKTERKRSVVLALTNSLAPPAIRLTNPAAEFIDTQLDFGPEYTISNPAVRFDPHQDKFTTEPTSLESIYHAATEEKDRFLAAMAEYEKTAKPALKTNINIRGKHSWDDVISEARRAEAKYKQSSAVRCCFRKIGSNTSALNEWLGLLPTTAVSSGSSYTSIFCGGFQLILSAATRIDDLRELTFESLTQIPEIIQSARIYASEYKSPKLHQRNADLYAGVLGLLEHILAWYQQKATTKAFKAVLKQGSYEKELGEKVKNVKSLAELVKDEVAFCGHLRLGRVNETVNRIEEKFEGFDRFEKSELQQTHTSIIPATWLMNDKMVVLQAVYETFCSNLEQHYWREKMWEVRLEKQRELLKFKEGLSRSPSPTNGPQGISRRKLLRILPFQPRIPPSDILTALQYGRNLPLAQQDRAEYIMRSATLKTWITSPDSQPLILNGNAEYEVISCVSFVSAMLVRALQDVCGESIMVVSHFCALHRKEEDVHAGPVGMAGSLVGQLLVQYRGFDFSFYRRSQNASLADGDPCALTTLLTELIRQLPPKTAFFCVIDSVSSYEGSNLRHDTCKIVKELLQLTEHPTDASVKVLVTSPGRCGYVHRGVDRGDVFEVPEFVDGERQGLSDGRWDCVKGGVEELQRSIAEECDEEVEDSEED</sequence>
<evidence type="ECO:0000313" key="5">
    <source>
        <dbReference type="Proteomes" id="UP000750711"/>
    </source>
</evidence>
<dbReference type="Pfam" id="PF24883">
    <property type="entry name" value="NPHP3_N"/>
    <property type="match status" value="1"/>
</dbReference>
<evidence type="ECO:0000259" key="2">
    <source>
        <dbReference type="Pfam" id="PF24809"/>
    </source>
</evidence>
<reference evidence="4" key="1">
    <citation type="submission" date="2021-03" db="EMBL/GenBank/DDBJ databases">
        <title>Comparative genomics and phylogenomic investigation of the class Geoglossomycetes provide insights into ecological specialization and systematics.</title>
        <authorList>
            <person name="Melie T."/>
            <person name="Pirro S."/>
            <person name="Miller A.N."/>
            <person name="Quandt A."/>
        </authorList>
    </citation>
    <scope>NUCLEOTIDE SEQUENCE</scope>
    <source>
        <strain evidence="4">CAQ_001_2017</strain>
    </source>
</reference>
<dbReference type="AlphaFoldDB" id="A0A9P8LBA0"/>
<dbReference type="InterPro" id="IPR056884">
    <property type="entry name" value="NPHP3-like_N"/>
</dbReference>
<feature type="domain" description="DUF7708" evidence="2">
    <location>
        <begin position="160"/>
        <end position="276"/>
    </location>
</feature>
<evidence type="ECO:0000259" key="3">
    <source>
        <dbReference type="Pfam" id="PF24883"/>
    </source>
</evidence>
<dbReference type="PANTHER" id="PTHR40619">
    <property type="entry name" value="FUNGAL STAND N-TERMINAL GOODBYE DOMAIN-CONTAINING PROTEIN"/>
    <property type="match status" value="1"/>
</dbReference>
<feature type="domain" description="Nephrocystin 3-like N-terminal" evidence="3">
    <location>
        <begin position="422"/>
        <end position="595"/>
    </location>
</feature>
<keyword evidence="5" id="KW-1185">Reference proteome</keyword>
<evidence type="ECO:0000256" key="1">
    <source>
        <dbReference type="ARBA" id="ARBA00022737"/>
    </source>
</evidence>
<keyword evidence="1" id="KW-0677">Repeat</keyword>
<comment type="caution">
    <text evidence="4">The sequence shown here is derived from an EMBL/GenBank/DDBJ whole genome shotgun (WGS) entry which is preliminary data.</text>
</comment>
<name>A0A9P8LBA0_9PEZI</name>
<dbReference type="Proteomes" id="UP000750711">
    <property type="component" value="Unassembled WGS sequence"/>
</dbReference>